<organism evidence="1 2">
    <name type="scientific">Irpex rosettiformis</name>
    <dbReference type="NCBI Taxonomy" id="378272"/>
    <lineage>
        <taxon>Eukaryota</taxon>
        <taxon>Fungi</taxon>
        <taxon>Dikarya</taxon>
        <taxon>Basidiomycota</taxon>
        <taxon>Agaricomycotina</taxon>
        <taxon>Agaricomycetes</taxon>
        <taxon>Polyporales</taxon>
        <taxon>Irpicaceae</taxon>
        <taxon>Irpex</taxon>
    </lineage>
</organism>
<protein>
    <submittedName>
        <fullName evidence="1">Uncharacterized protein</fullName>
    </submittedName>
</protein>
<comment type="caution">
    <text evidence="1">The sequence shown here is derived from an EMBL/GenBank/DDBJ whole genome shotgun (WGS) entry which is preliminary data.</text>
</comment>
<keyword evidence="2" id="KW-1185">Reference proteome</keyword>
<dbReference type="Proteomes" id="UP001055072">
    <property type="component" value="Unassembled WGS sequence"/>
</dbReference>
<accession>A0ACB8TSV7</accession>
<dbReference type="EMBL" id="MU274934">
    <property type="protein sequence ID" value="KAI0085167.1"/>
    <property type="molecule type" value="Genomic_DNA"/>
</dbReference>
<gene>
    <name evidence="1" type="ORF">BDY19DRAFT_897145</name>
</gene>
<name>A0ACB8TSV7_9APHY</name>
<sequence>MSSFVVISPSSSENALHEEVLPAYLSSHPPPTPQPQLVTHSYSLTHKDGRAWLKLRIQSKAASSDQLPIVIGDQTVHGTVDFEPKDGASPKAIVVTLVGELISETNMRFSFVEDFQQLWPEAQDNAPSAAPIGKHSTSRVLPFALRLPQTVDALAEDNSTKSFKLPAPDFARFRRYTVVYTLRVKVKYSSIFSTNHVSTCVNYMPVIQPSSPSVLRQDAYALQAPLPPPDVDPEGWHSLPSVTFEGKLFGDRMIAIHYTLSLAAPLTYVRGSVIPLHLLVECSDTHGLDLASGPSTPLVRFRRISHINYDAGGANMPATQAKLSDLKPMPMTAFQDLVDWLNTATWWSTPCEKSGVRMLQGEIHIRKNLRPSAHLGLYKLSYDVALFDPVIPGFVLTIGQKNKALQSVEVEVATVYPSGPRPIAYSPPSYEEENANQPVETRNTRFNHFSKNMFL</sequence>
<evidence type="ECO:0000313" key="1">
    <source>
        <dbReference type="EMBL" id="KAI0085167.1"/>
    </source>
</evidence>
<proteinExistence type="predicted"/>
<reference evidence="1" key="1">
    <citation type="journal article" date="2021" name="Environ. Microbiol.">
        <title>Gene family expansions and transcriptome signatures uncover fungal adaptations to wood decay.</title>
        <authorList>
            <person name="Hage H."/>
            <person name="Miyauchi S."/>
            <person name="Viragh M."/>
            <person name="Drula E."/>
            <person name="Min B."/>
            <person name="Chaduli D."/>
            <person name="Navarro D."/>
            <person name="Favel A."/>
            <person name="Norest M."/>
            <person name="Lesage-Meessen L."/>
            <person name="Balint B."/>
            <person name="Merenyi Z."/>
            <person name="de Eugenio L."/>
            <person name="Morin E."/>
            <person name="Martinez A.T."/>
            <person name="Baldrian P."/>
            <person name="Stursova M."/>
            <person name="Martinez M.J."/>
            <person name="Novotny C."/>
            <person name="Magnuson J.K."/>
            <person name="Spatafora J.W."/>
            <person name="Maurice S."/>
            <person name="Pangilinan J."/>
            <person name="Andreopoulos W."/>
            <person name="LaButti K."/>
            <person name="Hundley H."/>
            <person name="Na H."/>
            <person name="Kuo A."/>
            <person name="Barry K."/>
            <person name="Lipzen A."/>
            <person name="Henrissat B."/>
            <person name="Riley R."/>
            <person name="Ahrendt S."/>
            <person name="Nagy L.G."/>
            <person name="Grigoriev I.V."/>
            <person name="Martin F."/>
            <person name="Rosso M.N."/>
        </authorList>
    </citation>
    <scope>NUCLEOTIDE SEQUENCE</scope>
    <source>
        <strain evidence="1">CBS 384.51</strain>
    </source>
</reference>
<evidence type="ECO:0000313" key="2">
    <source>
        <dbReference type="Proteomes" id="UP001055072"/>
    </source>
</evidence>